<evidence type="ECO:0000313" key="3">
    <source>
        <dbReference type="Proteomes" id="UP000553766"/>
    </source>
</evidence>
<dbReference type="GO" id="GO:0005829">
    <property type="term" value="C:cytosol"/>
    <property type="evidence" value="ECO:0007669"/>
    <property type="project" value="UniProtKB-ARBA"/>
</dbReference>
<gene>
    <name evidence="2" type="ORF">FHS89_002458</name>
</gene>
<dbReference type="PROSITE" id="PS51857">
    <property type="entry name" value="CSD_2"/>
    <property type="match status" value="1"/>
</dbReference>
<proteinExistence type="predicted"/>
<comment type="caution">
    <text evidence="2">The sequence shown here is derived from an EMBL/GenBank/DDBJ whole genome shotgun (WGS) entry which is preliminary data.</text>
</comment>
<dbReference type="AlphaFoldDB" id="A0A840X6V0"/>
<dbReference type="Gene3D" id="2.40.50.140">
    <property type="entry name" value="Nucleic acid-binding proteins"/>
    <property type="match status" value="1"/>
</dbReference>
<keyword evidence="3" id="KW-1185">Reference proteome</keyword>
<dbReference type="Pfam" id="PF00313">
    <property type="entry name" value="CSD"/>
    <property type="match status" value="1"/>
</dbReference>
<dbReference type="InterPro" id="IPR011129">
    <property type="entry name" value="CSD"/>
</dbReference>
<evidence type="ECO:0000313" key="2">
    <source>
        <dbReference type="EMBL" id="MBB5516427.1"/>
    </source>
</evidence>
<organism evidence="2 3">
    <name type="scientific">Rubricella aquisinus</name>
    <dbReference type="NCBI Taxonomy" id="2028108"/>
    <lineage>
        <taxon>Bacteria</taxon>
        <taxon>Pseudomonadati</taxon>
        <taxon>Pseudomonadota</taxon>
        <taxon>Alphaproteobacteria</taxon>
        <taxon>Rhodobacterales</taxon>
        <taxon>Paracoccaceae</taxon>
        <taxon>Rubricella</taxon>
    </lineage>
</organism>
<reference evidence="2 3" key="1">
    <citation type="submission" date="2020-08" db="EMBL/GenBank/DDBJ databases">
        <title>Genomic Encyclopedia of Type Strains, Phase IV (KMG-IV): sequencing the most valuable type-strain genomes for metagenomic binning, comparative biology and taxonomic classification.</title>
        <authorList>
            <person name="Goeker M."/>
        </authorList>
    </citation>
    <scope>NUCLEOTIDE SEQUENCE [LARGE SCALE GENOMIC DNA]</scope>
    <source>
        <strain evidence="2 3">DSM 103377</strain>
    </source>
</reference>
<feature type="domain" description="CSD" evidence="1">
    <location>
        <begin position="63"/>
        <end position="130"/>
    </location>
</feature>
<dbReference type="InterPro" id="IPR012340">
    <property type="entry name" value="NA-bd_OB-fold"/>
</dbReference>
<dbReference type="GO" id="GO:0003676">
    <property type="term" value="F:nucleic acid binding"/>
    <property type="evidence" value="ECO:0007669"/>
    <property type="project" value="InterPro"/>
</dbReference>
<accession>A0A840X6V0</accession>
<dbReference type="Proteomes" id="UP000553766">
    <property type="component" value="Unassembled WGS sequence"/>
</dbReference>
<dbReference type="EMBL" id="JACIJS010000007">
    <property type="protein sequence ID" value="MBB5516427.1"/>
    <property type="molecule type" value="Genomic_DNA"/>
</dbReference>
<dbReference type="InterPro" id="IPR002059">
    <property type="entry name" value="CSP_DNA-bd"/>
</dbReference>
<name>A0A840X6V0_9RHOB</name>
<sequence length="140" mass="15423">MVHANVVKAQGLPPLVTGQQIEVVVERTDRGLLATEILSAEVIEQEEEDHLVPALTEEQRAALLPARVKWFDRVKGFGFINVFGEPQDVFLHMETLRENGHDEVQQGDALAVLIGDGPKGPIVTLARAWDDAHGQDDIDN</sequence>
<dbReference type="PRINTS" id="PR00050">
    <property type="entry name" value="COLDSHOCK"/>
</dbReference>
<protein>
    <submittedName>
        <fullName evidence="2">CspA family cold shock protein</fullName>
    </submittedName>
</protein>
<dbReference type="CDD" id="cd04458">
    <property type="entry name" value="CSP_CDS"/>
    <property type="match status" value="1"/>
</dbReference>
<dbReference type="SMART" id="SM00357">
    <property type="entry name" value="CSP"/>
    <property type="match status" value="1"/>
</dbReference>
<dbReference type="SUPFAM" id="SSF50249">
    <property type="entry name" value="Nucleic acid-binding proteins"/>
    <property type="match status" value="1"/>
</dbReference>
<evidence type="ECO:0000259" key="1">
    <source>
        <dbReference type="PROSITE" id="PS51857"/>
    </source>
</evidence>